<keyword evidence="2" id="KW-1185">Reference proteome</keyword>
<proteinExistence type="predicted"/>
<name>A0A420YNN0_9PEZI</name>
<dbReference type="EMBL" id="QVQW01000001">
    <property type="protein sequence ID" value="RKU49513.1"/>
    <property type="molecule type" value="Genomic_DNA"/>
</dbReference>
<evidence type="ECO:0000313" key="2">
    <source>
        <dbReference type="Proteomes" id="UP000275385"/>
    </source>
</evidence>
<comment type="caution">
    <text evidence="1">The sequence shown here is derived from an EMBL/GenBank/DDBJ whole genome shotgun (WGS) entry which is preliminary data.</text>
</comment>
<dbReference type="AlphaFoldDB" id="A0A420YNN0"/>
<reference evidence="1 2" key="1">
    <citation type="submission" date="2018-08" db="EMBL/GenBank/DDBJ databases">
        <title>Draft genome of the lignicolous fungus Coniochaeta pulveracea.</title>
        <authorList>
            <person name="Borstlap C.J."/>
            <person name="De Witt R.N."/>
            <person name="Botha A."/>
            <person name="Volschenk H."/>
        </authorList>
    </citation>
    <scope>NUCLEOTIDE SEQUENCE [LARGE SCALE GENOMIC DNA]</scope>
    <source>
        <strain evidence="1 2">CAB683</strain>
    </source>
</reference>
<accession>A0A420YNN0</accession>
<evidence type="ECO:0000313" key="1">
    <source>
        <dbReference type="EMBL" id="RKU49513.1"/>
    </source>
</evidence>
<sequence>MLDTCGYGSLAYAPSQANGVDHEPSHLFLMQVHQFDATQINLLFACKIRRRRQVWLHIGRLDGPENGQLPSQRVWSCQPAVAPSPALKNAWTSERRVTCMFLTCLPRG</sequence>
<organism evidence="1 2">
    <name type="scientific">Coniochaeta pulveracea</name>
    <dbReference type="NCBI Taxonomy" id="177199"/>
    <lineage>
        <taxon>Eukaryota</taxon>
        <taxon>Fungi</taxon>
        <taxon>Dikarya</taxon>
        <taxon>Ascomycota</taxon>
        <taxon>Pezizomycotina</taxon>
        <taxon>Sordariomycetes</taxon>
        <taxon>Sordariomycetidae</taxon>
        <taxon>Coniochaetales</taxon>
        <taxon>Coniochaetaceae</taxon>
        <taxon>Coniochaeta</taxon>
    </lineage>
</organism>
<gene>
    <name evidence="1" type="ORF">DL546_008774</name>
</gene>
<dbReference type="Proteomes" id="UP000275385">
    <property type="component" value="Unassembled WGS sequence"/>
</dbReference>
<protein>
    <submittedName>
        <fullName evidence="1">Uncharacterized protein</fullName>
    </submittedName>
</protein>